<evidence type="ECO:0000313" key="3">
    <source>
        <dbReference type="EMBL" id="KAF5754955.1"/>
    </source>
</evidence>
<keyword evidence="4" id="KW-1185">Reference proteome</keyword>
<reference evidence="3" key="2">
    <citation type="submission" date="2020-06" db="EMBL/GenBank/DDBJ databases">
        <title>Helianthus annuus Genome sequencing and assembly Release 2.</title>
        <authorList>
            <person name="Gouzy J."/>
            <person name="Langlade N."/>
            <person name="Munos S."/>
        </authorList>
    </citation>
    <scope>NUCLEOTIDE SEQUENCE</scope>
    <source>
        <tissue evidence="3">Leaves</tissue>
    </source>
</reference>
<evidence type="ECO:0000313" key="4">
    <source>
        <dbReference type="Proteomes" id="UP000215914"/>
    </source>
</evidence>
<dbReference type="InterPro" id="IPR032675">
    <property type="entry name" value="LRR_dom_sf"/>
</dbReference>
<organism evidence="3 4">
    <name type="scientific">Helianthus annuus</name>
    <name type="common">Common sunflower</name>
    <dbReference type="NCBI Taxonomy" id="4232"/>
    <lineage>
        <taxon>Eukaryota</taxon>
        <taxon>Viridiplantae</taxon>
        <taxon>Streptophyta</taxon>
        <taxon>Embryophyta</taxon>
        <taxon>Tracheophyta</taxon>
        <taxon>Spermatophyta</taxon>
        <taxon>Magnoliopsida</taxon>
        <taxon>eudicotyledons</taxon>
        <taxon>Gunneridae</taxon>
        <taxon>Pentapetalae</taxon>
        <taxon>asterids</taxon>
        <taxon>campanulids</taxon>
        <taxon>Asterales</taxon>
        <taxon>Asteraceae</taxon>
        <taxon>Asteroideae</taxon>
        <taxon>Heliantheae alliance</taxon>
        <taxon>Heliantheae</taxon>
        <taxon>Helianthus</taxon>
    </lineage>
</organism>
<dbReference type="EMBL" id="MNCJ02000332">
    <property type="protein sequence ID" value="KAF5754955.1"/>
    <property type="molecule type" value="Genomic_DNA"/>
</dbReference>
<dbReference type="Pfam" id="PF23247">
    <property type="entry name" value="LRR_RPS2"/>
    <property type="match status" value="2"/>
</dbReference>
<name>A0A9K3DH64_HELAN</name>
<dbReference type="AlphaFoldDB" id="A0A9K3DH64"/>
<reference evidence="3" key="1">
    <citation type="journal article" date="2017" name="Nature">
        <title>The sunflower genome provides insights into oil metabolism, flowering and Asterid evolution.</title>
        <authorList>
            <person name="Badouin H."/>
            <person name="Gouzy J."/>
            <person name="Grassa C.J."/>
            <person name="Murat F."/>
            <person name="Staton S.E."/>
            <person name="Cottret L."/>
            <person name="Lelandais-Briere C."/>
            <person name="Owens G.L."/>
            <person name="Carrere S."/>
            <person name="Mayjonade B."/>
            <person name="Legrand L."/>
            <person name="Gill N."/>
            <person name="Kane N.C."/>
            <person name="Bowers J.E."/>
            <person name="Hubner S."/>
            <person name="Bellec A."/>
            <person name="Berard A."/>
            <person name="Berges H."/>
            <person name="Blanchet N."/>
            <person name="Boniface M.C."/>
            <person name="Brunel D."/>
            <person name="Catrice O."/>
            <person name="Chaidir N."/>
            <person name="Claudel C."/>
            <person name="Donnadieu C."/>
            <person name="Faraut T."/>
            <person name="Fievet G."/>
            <person name="Helmstetter N."/>
            <person name="King M."/>
            <person name="Knapp S.J."/>
            <person name="Lai Z."/>
            <person name="Le Paslier M.C."/>
            <person name="Lippi Y."/>
            <person name="Lorenzon L."/>
            <person name="Mandel J.R."/>
            <person name="Marage G."/>
            <person name="Marchand G."/>
            <person name="Marquand E."/>
            <person name="Bret-Mestries E."/>
            <person name="Morien E."/>
            <person name="Nambeesan S."/>
            <person name="Nguyen T."/>
            <person name="Pegot-Espagnet P."/>
            <person name="Pouilly N."/>
            <person name="Raftis F."/>
            <person name="Sallet E."/>
            <person name="Schiex T."/>
            <person name="Thomas J."/>
            <person name="Vandecasteele C."/>
            <person name="Vares D."/>
            <person name="Vear F."/>
            <person name="Vautrin S."/>
            <person name="Crespi M."/>
            <person name="Mangin B."/>
            <person name="Burke J.M."/>
            <person name="Salse J."/>
            <person name="Munos S."/>
            <person name="Vincourt P."/>
            <person name="Rieseberg L.H."/>
            <person name="Langlade N.B."/>
        </authorList>
    </citation>
    <scope>NUCLEOTIDE SEQUENCE</scope>
    <source>
        <tissue evidence="3">Leaves</tissue>
    </source>
</reference>
<protein>
    <submittedName>
        <fullName evidence="3">Leucine-rich repeat domain superfamily</fullName>
    </submittedName>
</protein>
<dbReference type="InterPro" id="IPR050905">
    <property type="entry name" value="Plant_NBS-LRR"/>
</dbReference>
<proteinExistence type="predicted"/>
<evidence type="ECO:0000259" key="2">
    <source>
        <dbReference type="Pfam" id="PF23247"/>
    </source>
</evidence>
<dbReference type="SUPFAM" id="SSF52058">
    <property type="entry name" value="L domain-like"/>
    <property type="match status" value="1"/>
</dbReference>
<feature type="domain" description="Disease resistance protein At4g27190-like leucine-rich repeats" evidence="2">
    <location>
        <begin position="258"/>
        <end position="358"/>
    </location>
</feature>
<accession>A0A9K3DH64</accession>
<dbReference type="InterPro" id="IPR057135">
    <property type="entry name" value="At4g27190-like_LRR"/>
</dbReference>
<dbReference type="SUPFAM" id="SSF52047">
    <property type="entry name" value="RNI-like"/>
    <property type="match status" value="1"/>
</dbReference>
<dbReference type="PANTHER" id="PTHR33463:SF96">
    <property type="entry name" value="LEUCINE-RICH REPEAT DOMAIN, L DOMAIN-LIKE PROTEIN-RELATED"/>
    <property type="match status" value="1"/>
</dbReference>
<dbReference type="PANTHER" id="PTHR33463">
    <property type="entry name" value="NB-ARC DOMAIN-CONTAINING PROTEIN-RELATED"/>
    <property type="match status" value="1"/>
</dbReference>
<gene>
    <name evidence="3" type="ORF">HanXRQr2_Chr17g0797121</name>
</gene>
<dbReference type="Proteomes" id="UP000215914">
    <property type="component" value="Unassembled WGS sequence"/>
</dbReference>
<dbReference type="Gramene" id="mRNA:HanXRQr2_Chr17g0797121">
    <property type="protein sequence ID" value="mRNA:HanXRQr2_Chr17g0797121"/>
    <property type="gene ID" value="HanXRQr2_Chr17g0797121"/>
</dbReference>
<keyword evidence="1" id="KW-0611">Plant defense</keyword>
<evidence type="ECO:0000256" key="1">
    <source>
        <dbReference type="ARBA" id="ARBA00022821"/>
    </source>
</evidence>
<dbReference type="Gene3D" id="3.80.10.10">
    <property type="entry name" value="Ribonuclease Inhibitor"/>
    <property type="match status" value="2"/>
</dbReference>
<sequence>MDSSCIRELPTIRGAQSPLLLPYLNVLELYQLKEMSHVWKCDWNNFIIPQRQPLEFPFQNLTDISLWNCHKIKYLFSPLMAKYVSNLKWVNIDECDGFEEVISDRDDENGEITTSTSSYKNTTFFPHLDFLVLSNLSSLKRIDGGDIRRRSGQISSTIADTIHDQFQSVQVIIGACWSLCQYPRQISIDNCDTVSNLIPWYAAGKMKRLEKLKIKFCKTMMEVFESDSINNDNNNVNVEEGNAALTSPTLKNNAIVVPQLSNLKIVCIIGCDILSHVFTFSTLESLKQLKELRVEKCYALQVIVKEESETSSKVVVFPRIETLELDDLPNLEGFFLGMNNFRWPSLDNVMINDCPQLLVFTSGESKSPKLRYIRTSLGKHSLECGLNFRGTINQVNFQTYRFASSTKVTVLTNALCFIFGS</sequence>
<feature type="domain" description="Disease resistance protein At4g27190-like leucine-rich repeats" evidence="2">
    <location>
        <begin position="56"/>
        <end position="142"/>
    </location>
</feature>
<comment type="caution">
    <text evidence="3">The sequence shown here is derived from an EMBL/GenBank/DDBJ whole genome shotgun (WGS) entry which is preliminary data.</text>
</comment>